<feature type="domain" description="NodB homology" evidence="4">
    <location>
        <begin position="77"/>
        <end position="268"/>
    </location>
</feature>
<dbReference type="OrthoDB" id="9782872at2"/>
<dbReference type="Proteomes" id="UP000249340">
    <property type="component" value="Chromosome"/>
</dbReference>
<sequence length="268" mass="29254">MAAEPATTIAAAPSLRLHRAPWTLMYHSVDHYREDPHLLTVRPDRFAAQMRWLHRRGLCAVGVAELLRAAQTGRDAGLVGLTFDDGYADFLGRALPVLRAYGFGAALYVVADRLGRDNAWDRDGPRKPLLTADQVREAAAAGIEIGSHGLTHTALAGLPAATLTAETTRSREILERITGGPVTGFCYPYGSVDSRAVAAVRDAGYDYACAVERSPLTGRHAMPRCYVGDRDTGWRLHAKRVRDRARSLRSRGPQPQPQPQPEPGSGRR</sequence>
<dbReference type="RefSeq" id="WP_111494243.1">
    <property type="nucleotide sequence ID" value="NZ_CP031264.1"/>
</dbReference>
<dbReference type="PROSITE" id="PS51677">
    <property type="entry name" value="NODB"/>
    <property type="match status" value="1"/>
</dbReference>
<dbReference type="InterPro" id="IPR002509">
    <property type="entry name" value="NODB_dom"/>
</dbReference>
<dbReference type="CDD" id="cd10918">
    <property type="entry name" value="CE4_NodB_like_5s_6s"/>
    <property type="match status" value="1"/>
</dbReference>
<dbReference type="GO" id="GO:0005576">
    <property type="term" value="C:extracellular region"/>
    <property type="evidence" value="ECO:0007669"/>
    <property type="project" value="UniProtKB-SubCell"/>
</dbReference>
<feature type="compositionally biased region" description="Basic residues" evidence="3">
    <location>
        <begin position="240"/>
        <end position="249"/>
    </location>
</feature>
<reference evidence="6" key="1">
    <citation type="submission" date="2018-07" db="EMBL/GenBank/DDBJ databases">
        <title>Streptacidiphilus bronchialis DSM 106435 chromosome.</title>
        <authorList>
            <person name="Batra D."/>
            <person name="Gulvik C.A."/>
        </authorList>
    </citation>
    <scope>NUCLEOTIDE SEQUENCE [LARGE SCALE GENOMIC DNA]</scope>
    <source>
        <strain evidence="6">DSM 106435</strain>
    </source>
</reference>
<dbReference type="Pfam" id="PF01522">
    <property type="entry name" value="Polysacc_deac_1"/>
    <property type="match status" value="1"/>
</dbReference>
<evidence type="ECO:0000313" key="6">
    <source>
        <dbReference type="Proteomes" id="UP000249340"/>
    </source>
</evidence>
<dbReference type="EMBL" id="CP031264">
    <property type="protein sequence ID" value="AXI80024.1"/>
    <property type="molecule type" value="Genomic_DNA"/>
</dbReference>
<comment type="subcellular location">
    <subcellularLocation>
        <location evidence="1">Secreted</location>
    </subcellularLocation>
</comment>
<evidence type="ECO:0000256" key="3">
    <source>
        <dbReference type="SAM" id="MobiDB-lite"/>
    </source>
</evidence>
<keyword evidence="2" id="KW-0732">Signal</keyword>
<evidence type="ECO:0000256" key="2">
    <source>
        <dbReference type="ARBA" id="ARBA00022729"/>
    </source>
</evidence>
<accession>A0A345T219</accession>
<gene>
    <name evidence="5" type="ORF">C7M71_024095</name>
</gene>
<protein>
    <submittedName>
        <fullName evidence="5">Polysaccharide deacetylase family protein</fullName>
    </submittedName>
</protein>
<dbReference type="PANTHER" id="PTHR34216:SF3">
    <property type="entry name" value="POLY-BETA-1,6-N-ACETYL-D-GLUCOSAMINE N-DEACETYLASE"/>
    <property type="match status" value="1"/>
</dbReference>
<organism evidence="5 6">
    <name type="scientific">Peterkaempfera bronchialis</name>
    <dbReference type="NCBI Taxonomy" id="2126346"/>
    <lineage>
        <taxon>Bacteria</taxon>
        <taxon>Bacillati</taxon>
        <taxon>Actinomycetota</taxon>
        <taxon>Actinomycetes</taxon>
        <taxon>Kitasatosporales</taxon>
        <taxon>Streptomycetaceae</taxon>
        <taxon>Peterkaempfera</taxon>
    </lineage>
</organism>
<dbReference type="SUPFAM" id="SSF88713">
    <property type="entry name" value="Glycoside hydrolase/deacetylase"/>
    <property type="match status" value="1"/>
</dbReference>
<keyword evidence="6" id="KW-1185">Reference proteome</keyword>
<dbReference type="InterPro" id="IPR051398">
    <property type="entry name" value="Polysacch_Deacetylase"/>
</dbReference>
<dbReference type="GO" id="GO:0005975">
    <property type="term" value="P:carbohydrate metabolic process"/>
    <property type="evidence" value="ECO:0007669"/>
    <property type="project" value="InterPro"/>
</dbReference>
<dbReference type="AlphaFoldDB" id="A0A345T219"/>
<name>A0A345T219_9ACTN</name>
<feature type="region of interest" description="Disordered" evidence="3">
    <location>
        <begin position="240"/>
        <end position="268"/>
    </location>
</feature>
<evidence type="ECO:0000259" key="4">
    <source>
        <dbReference type="PROSITE" id="PS51677"/>
    </source>
</evidence>
<dbReference type="PANTHER" id="PTHR34216">
    <property type="match status" value="1"/>
</dbReference>
<dbReference type="KEGG" id="stri:C7M71_024095"/>
<proteinExistence type="predicted"/>
<evidence type="ECO:0000256" key="1">
    <source>
        <dbReference type="ARBA" id="ARBA00004613"/>
    </source>
</evidence>
<dbReference type="Gene3D" id="3.20.20.370">
    <property type="entry name" value="Glycoside hydrolase/deacetylase"/>
    <property type="match status" value="1"/>
</dbReference>
<evidence type="ECO:0000313" key="5">
    <source>
        <dbReference type="EMBL" id="AXI80024.1"/>
    </source>
</evidence>
<dbReference type="InterPro" id="IPR011330">
    <property type="entry name" value="Glyco_hydro/deAcase_b/a-brl"/>
</dbReference>
<dbReference type="GO" id="GO:0016810">
    <property type="term" value="F:hydrolase activity, acting on carbon-nitrogen (but not peptide) bonds"/>
    <property type="evidence" value="ECO:0007669"/>
    <property type="project" value="InterPro"/>
</dbReference>